<sequence>MSTRSCPTLCRSSISFPSATTSDVMAFRSSRWFFGSSPRAMLSMHWSTRSAISGSHSVSFALSELYCLFLEAVSVSLAMKSVHSARTVWG</sequence>
<accession>A0AAD9PAP9</accession>
<protein>
    <submittedName>
        <fullName evidence="1">Uncharacterized protein</fullName>
    </submittedName>
</protein>
<evidence type="ECO:0000313" key="2">
    <source>
        <dbReference type="Proteomes" id="UP001209878"/>
    </source>
</evidence>
<dbReference type="Proteomes" id="UP001209878">
    <property type="component" value="Unassembled WGS sequence"/>
</dbReference>
<comment type="caution">
    <text evidence="1">The sequence shown here is derived from an EMBL/GenBank/DDBJ whole genome shotgun (WGS) entry which is preliminary data.</text>
</comment>
<gene>
    <name evidence="1" type="ORF">NP493_60g04008</name>
</gene>
<reference evidence="1" key="1">
    <citation type="journal article" date="2023" name="Mol. Biol. Evol.">
        <title>Third-Generation Sequencing Reveals the Adaptive Role of the Epigenome in Three Deep-Sea Polychaetes.</title>
        <authorList>
            <person name="Perez M."/>
            <person name="Aroh O."/>
            <person name="Sun Y."/>
            <person name="Lan Y."/>
            <person name="Juniper S.K."/>
            <person name="Young C.R."/>
            <person name="Angers B."/>
            <person name="Qian P.Y."/>
        </authorList>
    </citation>
    <scope>NUCLEOTIDE SEQUENCE</scope>
    <source>
        <strain evidence="1">R07B-5</strain>
    </source>
</reference>
<organism evidence="1 2">
    <name type="scientific">Ridgeia piscesae</name>
    <name type="common">Tubeworm</name>
    <dbReference type="NCBI Taxonomy" id="27915"/>
    <lineage>
        <taxon>Eukaryota</taxon>
        <taxon>Metazoa</taxon>
        <taxon>Spiralia</taxon>
        <taxon>Lophotrochozoa</taxon>
        <taxon>Annelida</taxon>
        <taxon>Polychaeta</taxon>
        <taxon>Sedentaria</taxon>
        <taxon>Canalipalpata</taxon>
        <taxon>Sabellida</taxon>
        <taxon>Siboglinidae</taxon>
        <taxon>Ridgeia</taxon>
    </lineage>
</organism>
<name>A0AAD9PAP9_RIDPI</name>
<keyword evidence="2" id="KW-1185">Reference proteome</keyword>
<proteinExistence type="predicted"/>
<evidence type="ECO:0000313" key="1">
    <source>
        <dbReference type="EMBL" id="KAK2191076.1"/>
    </source>
</evidence>
<dbReference type="AlphaFoldDB" id="A0AAD9PAP9"/>
<dbReference type="EMBL" id="JAODUO010000061">
    <property type="protein sequence ID" value="KAK2191076.1"/>
    <property type="molecule type" value="Genomic_DNA"/>
</dbReference>